<evidence type="ECO:0000259" key="1">
    <source>
        <dbReference type="Pfam" id="PF01636"/>
    </source>
</evidence>
<evidence type="ECO:0000313" key="2">
    <source>
        <dbReference type="EMBL" id="MFC5450859.1"/>
    </source>
</evidence>
<evidence type="ECO:0000313" key="3">
    <source>
        <dbReference type="Proteomes" id="UP001596044"/>
    </source>
</evidence>
<keyword evidence="3" id="KW-1185">Reference proteome</keyword>
<dbReference type="InterPro" id="IPR014255">
    <property type="entry name" value="Spore_coat_CotS"/>
</dbReference>
<dbReference type="Gene3D" id="3.30.200.20">
    <property type="entry name" value="Phosphorylase Kinase, domain 1"/>
    <property type="match status" value="1"/>
</dbReference>
<dbReference type="Gene3D" id="3.90.1200.10">
    <property type="match status" value="1"/>
</dbReference>
<sequence>MSATNELQALGEKLMASHYSHIQVNQIEVIQSGGIKTIWKMQSAVGTICLKRIRKPLPIVKFTTAAQAYLAGRGALVASILPTKSGELYFVHEGHALVLYSWIEGTDLDMERNEEHLRAGLRGIARFERDSLGFQPPSDCEVYDKLGKWPLHYAKMTQELIDWKAIAEEESSKFHETYAQLAVVMIAAARQALDLLRTSAYAKWVAAVEPYGYLSHQDYGKGNALQTERGVYILDLDNLTYDLPLRDLRKLITKRMDELGTWTAADLNTWISYFEEELPLTDERRRVLYIDLLFPHTFYGEAKKPFKKGDTDYEPEKLIESFEFEIAKNAVLQQLLASTQ</sequence>
<dbReference type="Pfam" id="PF01636">
    <property type="entry name" value="APH"/>
    <property type="match status" value="1"/>
</dbReference>
<accession>A0ABW0KC61</accession>
<dbReference type="RefSeq" id="WP_270878863.1">
    <property type="nucleotide sequence ID" value="NZ_JAQFVF010000022.1"/>
</dbReference>
<dbReference type="EMBL" id="JBHSMJ010000029">
    <property type="protein sequence ID" value="MFC5450859.1"/>
    <property type="molecule type" value="Genomic_DNA"/>
</dbReference>
<feature type="domain" description="Aminoglycoside phosphotransferase" evidence="1">
    <location>
        <begin position="28"/>
        <end position="268"/>
    </location>
</feature>
<dbReference type="SUPFAM" id="SSF56112">
    <property type="entry name" value="Protein kinase-like (PK-like)"/>
    <property type="match status" value="1"/>
</dbReference>
<gene>
    <name evidence="2" type="ORF">ACFPOG_21625</name>
</gene>
<reference evidence="3" key="1">
    <citation type="journal article" date="2019" name="Int. J. Syst. Evol. Microbiol.">
        <title>The Global Catalogue of Microorganisms (GCM) 10K type strain sequencing project: providing services to taxonomists for standard genome sequencing and annotation.</title>
        <authorList>
            <consortium name="The Broad Institute Genomics Platform"/>
            <consortium name="The Broad Institute Genome Sequencing Center for Infectious Disease"/>
            <person name="Wu L."/>
            <person name="Ma J."/>
        </authorList>
    </citation>
    <scope>NUCLEOTIDE SEQUENCE [LARGE SCALE GENOMIC DNA]</scope>
    <source>
        <strain evidence="3">KACC 11904</strain>
    </source>
</reference>
<proteinExistence type="predicted"/>
<keyword evidence="2" id="KW-0946">Virion</keyword>
<dbReference type="InterPro" id="IPR047175">
    <property type="entry name" value="CotS-like"/>
</dbReference>
<dbReference type="PANTHER" id="PTHR39179">
    <property type="entry name" value="SPORE COAT PROTEIN I"/>
    <property type="match status" value="1"/>
</dbReference>
<dbReference type="Proteomes" id="UP001596044">
    <property type="component" value="Unassembled WGS sequence"/>
</dbReference>
<comment type="caution">
    <text evidence="2">The sequence shown here is derived from an EMBL/GenBank/DDBJ whole genome shotgun (WGS) entry which is preliminary data.</text>
</comment>
<dbReference type="InterPro" id="IPR002575">
    <property type="entry name" value="Aminoglycoside_PTrfase"/>
</dbReference>
<name>A0ABW0KC61_9BACL</name>
<dbReference type="PANTHER" id="PTHR39179:SF1">
    <property type="entry name" value="SPORE COAT PROTEIN I"/>
    <property type="match status" value="1"/>
</dbReference>
<dbReference type="InterPro" id="IPR011009">
    <property type="entry name" value="Kinase-like_dom_sf"/>
</dbReference>
<dbReference type="NCBIfam" id="TIGR02906">
    <property type="entry name" value="spore_CotS"/>
    <property type="match status" value="1"/>
</dbReference>
<keyword evidence="2" id="KW-0167">Capsid protein</keyword>
<organism evidence="2 3">
    <name type="scientific">Paenibacillus aestuarii</name>
    <dbReference type="NCBI Taxonomy" id="516965"/>
    <lineage>
        <taxon>Bacteria</taxon>
        <taxon>Bacillati</taxon>
        <taxon>Bacillota</taxon>
        <taxon>Bacilli</taxon>
        <taxon>Bacillales</taxon>
        <taxon>Paenibacillaceae</taxon>
        <taxon>Paenibacillus</taxon>
    </lineage>
</organism>
<protein>
    <submittedName>
        <fullName evidence="2">CotS family spore coat protein</fullName>
    </submittedName>
</protein>